<keyword evidence="9 10" id="KW-0472">Membrane</keyword>
<dbReference type="RefSeq" id="WP_317490465.1">
    <property type="nucleotide sequence ID" value="NZ_CP136051.1"/>
</dbReference>
<keyword evidence="13" id="KW-1185">Reference proteome</keyword>
<evidence type="ECO:0000256" key="1">
    <source>
        <dbReference type="ARBA" id="ARBA00000085"/>
    </source>
</evidence>
<dbReference type="Gene3D" id="1.10.287.130">
    <property type="match status" value="1"/>
</dbReference>
<feature type="domain" description="Histidine kinase" evidence="11">
    <location>
        <begin position="220"/>
        <end position="419"/>
    </location>
</feature>
<evidence type="ECO:0000313" key="12">
    <source>
        <dbReference type="EMBL" id="WOK07813.1"/>
    </source>
</evidence>
<evidence type="ECO:0000256" key="5">
    <source>
        <dbReference type="ARBA" id="ARBA00022679"/>
    </source>
</evidence>
<dbReference type="Proteomes" id="UP001302349">
    <property type="component" value="Chromosome"/>
</dbReference>
<feature type="transmembrane region" description="Helical" evidence="10">
    <location>
        <begin position="135"/>
        <end position="158"/>
    </location>
</feature>
<keyword evidence="5" id="KW-0808">Transferase</keyword>
<dbReference type="InterPro" id="IPR050398">
    <property type="entry name" value="HssS/ArlS-like"/>
</dbReference>
<dbReference type="InterPro" id="IPR005467">
    <property type="entry name" value="His_kinase_dom"/>
</dbReference>
<dbReference type="EMBL" id="CP136051">
    <property type="protein sequence ID" value="WOK07813.1"/>
    <property type="molecule type" value="Genomic_DNA"/>
</dbReference>
<comment type="catalytic activity">
    <reaction evidence="1">
        <text>ATP + protein L-histidine = ADP + protein N-phospho-L-histidine.</text>
        <dbReference type="EC" id="2.7.13.3"/>
    </reaction>
</comment>
<dbReference type="Gene3D" id="3.30.565.10">
    <property type="entry name" value="Histidine kinase-like ATPase, C-terminal domain"/>
    <property type="match status" value="1"/>
</dbReference>
<evidence type="ECO:0000256" key="4">
    <source>
        <dbReference type="ARBA" id="ARBA00022553"/>
    </source>
</evidence>
<dbReference type="EC" id="2.7.13.3" evidence="3"/>
<name>A0ABZ0IRY6_9BACT</name>
<dbReference type="SUPFAM" id="SSF47384">
    <property type="entry name" value="Homodimeric domain of signal transducing histidine kinase"/>
    <property type="match status" value="1"/>
</dbReference>
<keyword evidence="4" id="KW-0597">Phosphoprotein</keyword>
<evidence type="ECO:0000256" key="2">
    <source>
        <dbReference type="ARBA" id="ARBA00004141"/>
    </source>
</evidence>
<gene>
    <name evidence="12" type="ORF">RT717_04130</name>
</gene>
<keyword evidence="8 10" id="KW-1133">Transmembrane helix</keyword>
<sequence length="419" mass="47666">MRLVVKELIFNLPAIIIVVALGGGIFYQSIESVLETNEDEVLKIRKQYIIDLLDNYKGESPFIEHAFADIYEIEEEDALHLPVTDVFSDTIINNPKLDESILYRQLRFQYSTNGRNYMVWARTAEVDNDEVLQSVITTIVITCLLMAVVISFLNVYFFRKIWMPFHGILSNLTRFNLDGSSEYVSAPSSVKEFQMLDATLREITSRLQSEYDELKDFTSYLTHELQTPLAVVNGKIDLLIQDQSLSEDQLRSLVAIRNTILSISEFEKTLIFLKRIELGQFNQMGHIDFSATLTSKLEQTEELIKLKKISLKADIVPNVMLDIHPQLIDTLLNNIISNSIRHNIKNGFIEVKLTPRELKVTNSTREVGELSHEGADFISIRGLGVGASIIKAICNRHQLNFKVVQEDNAYSLVIGLHPG</sequence>
<dbReference type="Pfam" id="PF00512">
    <property type="entry name" value="HisKA"/>
    <property type="match status" value="1"/>
</dbReference>
<evidence type="ECO:0000256" key="8">
    <source>
        <dbReference type="ARBA" id="ARBA00022989"/>
    </source>
</evidence>
<organism evidence="12 13">
    <name type="scientific">Imperialibacter roseus</name>
    <dbReference type="NCBI Taxonomy" id="1324217"/>
    <lineage>
        <taxon>Bacteria</taxon>
        <taxon>Pseudomonadati</taxon>
        <taxon>Bacteroidota</taxon>
        <taxon>Cytophagia</taxon>
        <taxon>Cytophagales</taxon>
        <taxon>Flammeovirgaceae</taxon>
        <taxon>Imperialibacter</taxon>
    </lineage>
</organism>
<keyword evidence="7 12" id="KW-0418">Kinase</keyword>
<proteinExistence type="predicted"/>
<dbReference type="SMART" id="SM00388">
    <property type="entry name" value="HisKA"/>
    <property type="match status" value="1"/>
</dbReference>
<dbReference type="InterPro" id="IPR036890">
    <property type="entry name" value="HATPase_C_sf"/>
</dbReference>
<keyword evidence="6 10" id="KW-0812">Transmembrane</keyword>
<dbReference type="GO" id="GO:0016301">
    <property type="term" value="F:kinase activity"/>
    <property type="evidence" value="ECO:0007669"/>
    <property type="project" value="UniProtKB-KW"/>
</dbReference>
<reference evidence="12 13" key="1">
    <citation type="journal article" date="2023" name="Microbiol. Resour. Announc.">
        <title>Complete Genome Sequence of Imperialibacter roseus strain P4T.</title>
        <authorList>
            <person name="Tizabi D.R."/>
            <person name="Bachvaroff T."/>
            <person name="Hill R.T."/>
        </authorList>
    </citation>
    <scope>NUCLEOTIDE SEQUENCE [LARGE SCALE GENOMIC DNA]</scope>
    <source>
        <strain evidence="12 13">P4T</strain>
    </source>
</reference>
<dbReference type="PROSITE" id="PS50109">
    <property type="entry name" value="HIS_KIN"/>
    <property type="match status" value="1"/>
</dbReference>
<feature type="transmembrane region" description="Helical" evidence="10">
    <location>
        <begin position="12"/>
        <end position="30"/>
    </location>
</feature>
<dbReference type="InterPro" id="IPR003661">
    <property type="entry name" value="HisK_dim/P_dom"/>
</dbReference>
<dbReference type="SUPFAM" id="SSF55874">
    <property type="entry name" value="ATPase domain of HSP90 chaperone/DNA topoisomerase II/histidine kinase"/>
    <property type="match status" value="1"/>
</dbReference>
<evidence type="ECO:0000256" key="3">
    <source>
        <dbReference type="ARBA" id="ARBA00012438"/>
    </source>
</evidence>
<dbReference type="PANTHER" id="PTHR45528:SF12">
    <property type="entry name" value="SENSOR HISTIDINE KINASE ARSS"/>
    <property type="match status" value="1"/>
</dbReference>
<dbReference type="InterPro" id="IPR036097">
    <property type="entry name" value="HisK_dim/P_sf"/>
</dbReference>
<evidence type="ECO:0000256" key="9">
    <source>
        <dbReference type="ARBA" id="ARBA00023136"/>
    </source>
</evidence>
<evidence type="ECO:0000256" key="7">
    <source>
        <dbReference type="ARBA" id="ARBA00022777"/>
    </source>
</evidence>
<evidence type="ECO:0000256" key="6">
    <source>
        <dbReference type="ARBA" id="ARBA00022692"/>
    </source>
</evidence>
<evidence type="ECO:0000256" key="10">
    <source>
        <dbReference type="SAM" id="Phobius"/>
    </source>
</evidence>
<dbReference type="PANTHER" id="PTHR45528">
    <property type="entry name" value="SENSOR HISTIDINE KINASE CPXA"/>
    <property type="match status" value="1"/>
</dbReference>
<evidence type="ECO:0000259" key="11">
    <source>
        <dbReference type="PROSITE" id="PS50109"/>
    </source>
</evidence>
<evidence type="ECO:0000313" key="13">
    <source>
        <dbReference type="Proteomes" id="UP001302349"/>
    </source>
</evidence>
<comment type="subcellular location">
    <subcellularLocation>
        <location evidence="2">Membrane</location>
        <topology evidence="2">Multi-pass membrane protein</topology>
    </subcellularLocation>
</comment>
<dbReference type="CDD" id="cd00082">
    <property type="entry name" value="HisKA"/>
    <property type="match status" value="1"/>
</dbReference>
<accession>A0ABZ0IRY6</accession>
<protein>
    <recommendedName>
        <fullName evidence="3">histidine kinase</fullName>
        <ecNumber evidence="3">2.7.13.3</ecNumber>
    </recommendedName>
</protein>